<dbReference type="AlphaFoldDB" id="A0A498HT49"/>
<comment type="similarity">
    <text evidence="2">Belongs to the peptidase S8 family.</text>
</comment>
<evidence type="ECO:0000313" key="5">
    <source>
        <dbReference type="Proteomes" id="UP000290289"/>
    </source>
</evidence>
<organism evidence="4 5">
    <name type="scientific">Malus domestica</name>
    <name type="common">Apple</name>
    <name type="synonym">Pyrus malus</name>
    <dbReference type="NCBI Taxonomy" id="3750"/>
    <lineage>
        <taxon>Eukaryota</taxon>
        <taxon>Viridiplantae</taxon>
        <taxon>Streptophyta</taxon>
        <taxon>Embryophyta</taxon>
        <taxon>Tracheophyta</taxon>
        <taxon>Spermatophyta</taxon>
        <taxon>Magnoliopsida</taxon>
        <taxon>eudicotyledons</taxon>
        <taxon>Gunneridae</taxon>
        <taxon>Pentapetalae</taxon>
        <taxon>rosids</taxon>
        <taxon>fabids</taxon>
        <taxon>Rosales</taxon>
        <taxon>Rosaceae</taxon>
        <taxon>Amygdaloideae</taxon>
        <taxon>Maleae</taxon>
        <taxon>Malus</taxon>
    </lineage>
</organism>
<dbReference type="InterPro" id="IPR045051">
    <property type="entry name" value="SBT"/>
</dbReference>
<protein>
    <submittedName>
        <fullName evidence="4">Uncharacterized protein</fullName>
    </submittedName>
</protein>
<proteinExistence type="inferred from homology"/>
<evidence type="ECO:0000256" key="1">
    <source>
        <dbReference type="ARBA" id="ARBA00004613"/>
    </source>
</evidence>
<reference evidence="4 5" key="1">
    <citation type="submission" date="2018-10" db="EMBL/GenBank/DDBJ databases">
        <title>A high-quality apple genome assembly.</title>
        <authorList>
            <person name="Hu J."/>
        </authorList>
    </citation>
    <scope>NUCLEOTIDE SEQUENCE [LARGE SCALE GENOMIC DNA]</scope>
    <source>
        <strain evidence="5">cv. HFTH1</strain>
        <tissue evidence="4">Young leaf</tissue>
    </source>
</reference>
<accession>A0A498HT49</accession>
<sequence length="139" mass="15445">MACALEFVSSKCHPRLLHQANAKASGIAHNPEYSPCFLNSSTSSTQLGPQNSTDDVIIGVLDTDVWPESKSFDDTGFGPVPTSWNGMCESGTNFNSFNCNHKLIGARYFERRRWSVRQFDALDKAGRKRESNDLEAARQ</sequence>
<evidence type="ECO:0000313" key="4">
    <source>
        <dbReference type="EMBL" id="RXH74738.1"/>
    </source>
</evidence>
<name>A0A498HT49_MALDO</name>
<dbReference type="GO" id="GO:0004252">
    <property type="term" value="F:serine-type endopeptidase activity"/>
    <property type="evidence" value="ECO:0007669"/>
    <property type="project" value="InterPro"/>
</dbReference>
<dbReference type="Proteomes" id="UP000290289">
    <property type="component" value="Chromosome 15"/>
</dbReference>
<dbReference type="GO" id="GO:0006508">
    <property type="term" value="P:proteolysis"/>
    <property type="evidence" value="ECO:0007669"/>
    <property type="project" value="InterPro"/>
</dbReference>
<evidence type="ECO:0000256" key="2">
    <source>
        <dbReference type="ARBA" id="ARBA00011073"/>
    </source>
</evidence>
<dbReference type="SUPFAM" id="SSF52743">
    <property type="entry name" value="Subtilisin-like"/>
    <property type="match status" value="1"/>
</dbReference>
<keyword evidence="3" id="KW-0732">Signal</keyword>
<gene>
    <name evidence="4" type="ORF">DVH24_029459</name>
</gene>
<dbReference type="STRING" id="3750.A0A498HT49"/>
<dbReference type="InterPro" id="IPR036852">
    <property type="entry name" value="Peptidase_S8/S53_dom_sf"/>
</dbReference>
<dbReference type="EMBL" id="RDQH01000341">
    <property type="protein sequence ID" value="RXH74738.1"/>
    <property type="molecule type" value="Genomic_DNA"/>
</dbReference>
<dbReference type="PANTHER" id="PTHR10795">
    <property type="entry name" value="PROPROTEIN CONVERTASE SUBTILISIN/KEXIN"/>
    <property type="match status" value="1"/>
</dbReference>
<keyword evidence="5" id="KW-1185">Reference proteome</keyword>
<evidence type="ECO:0000256" key="3">
    <source>
        <dbReference type="ARBA" id="ARBA00022729"/>
    </source>
</evidence>
<dbReference type="GO" id="GO:0005576">
    <property type="term" value="C:extracellular region"/>
    <property type="evidence" value="ECO:0007669"/>
    <property type="project" value="UniProtKB-SubCell"/>
</dbReference>
<comment type="subcellular location">
    <subcellularLocation>
        <location evidence="1">Secreted</location>
    </subcellularLocation>
</comment>
<comment type="caution">
    <text evidence="4">The sequence shown here is derived from an EMBL/GenBank/DDBJ whole genome shotgun (WGS) entry which is preliminary data.</text>
</comment>
<dbReference type="Gene3D" id="3.40.50.200">
    <property type="entry name" value="Peptidase S8/S53 domain"/>
    <property type="match status" value="1"/>
</dbReference>